<sequence>IVIPPSMLSPRDCVALIQTVLVEAGFSFRNVISEWFRSRSSQIAPSVARIAVEGVQHLLATELTEWRQVAFGVTFQVVSIQDEPLAIQDYHAVDADGDLLVTDHEAGLLGREFVLRLRMSGLRGLRRPRGSPRSEPDPKWPQHVPPRPVSLSTSSLSSLPSYHSSDTNSQSVVTLNETMASIPNVSSRAGSDLVPSLFGTSGGSV</sequence>
<feature type="non-terminal residue" evidence="2">
    <location>
        <position position="1"/>
    </location>
</feature>
<dbReference type="EMBL" id="NBNE01016705">
    <property type="protein sequence ID" value="OWY93104.1"/>
    <property type="molecule type" value="Genomic_DNA"/>
</dbReference>
<feature type="region of interest" description="Disordered" evidence="1">
    <location>
        <begin position="125"/>
        <end position="170"/>
    </location>
</feature>
<dbReference type="OrthoDB" id="146167at2759"/>
<evidence type="ECO:0000313" key="2">
    <source>
        <dbReference type="EMBL" id="OWY93104.1"/>
    </source>
</evidence>
<gene>
    <name evidence="2" type="ORF">PHMEG_00037622</name>
</gene>
<dbReference type="Proteomes" id="UP000198211">
    <property type="component" value="Unassembled WGS sequence"/>
</dbReference>
<organism evidence="2 3">
    <name type="scientific">Phytophthora megakarya</name>
    <dbReference type="NCBI Taxonomy" id="4795"/>
    <lineage>
        <taxon>Eukaryota</taxon>
        <taxon>Sar</taxon>
        <taxon>Stramenopiles</taxon>
        <taxon>Oomycota</taxon>
        <taxon>Peronosporomycetes</taxon>
        <taxon>Peronosporales</taxon>
        <taxon>Peronosporaceae</taxon>
        <taxon>Phytophthora</taxon>
    </lineage>
</organism>
<evidence type="ECO:0000313" key="3">
    <source>
        <dbReference type="Proteomes" id="UP000198211"/>
    </source>
</evidence>
<keyword evidence="3" id="KW-1185">Reference proteome</keyword>
<reference evidence="3" key="1">
    <citation type="submission" date="2017-03" db="EMBL/GenBank/DDBJ databases">
        <title>Phytopthora megakarya and P. palmivora, two closely related causual agents of cacao black pod achieved similar genome size and gene model numbers by different mechanisms.</title>
        <authorList>
            <person name="Ali S."/>
            <person name="Shao J."/>
            <person name="Larry D.J."/>
            <person name="Kronmiller B."/>
            <person name="Shen D."/>
            <person name="Strem M.D."/>
            <person name="Melnick R.L."/>
            <person name="Guiltinan M.J."/>
            <person name="Tyler B.M."/>
            <person name="Meinhardt L.W."/>
            <person name="Bailey B.A."/>
        </authorList>
    </citation>
    <scope>NUCLEOTIDE SEQUENCE [LARGE SCALE GENOMIC DNA]</scope>
    <source>
        <strain evidence="3">zdho120</strain>
    </source>
</reference>
<evidence type="ECO:0000256" key="1">
    <source>
        <dbReference type="SAM" id="MobiDB-lite"/>
    </source>
</evidence>
<dbReference type="AlphaFoldDB" id="A0A225UJ11"/>
<feature type="region of interest" description="Disordered" evidence="1">
    <location>
        <begin position="185"/>
        <end position="205"/>
    </location>
</feature>
<comment type="caution">
    <text evidence="2">The sequence shown here is derived from an EMBL/GenBank/DDBJ whole genome shotgun (WGS) entry which is preliminary data.</text>
</comment>
<feature type="compositionally biased region" description="Low complexity" evidence="1">
    <location>
        <begin position="150"/>
        <end position="165"/>
    </location>
</feature>
<accession>A0A225UJ11</accession>
<protein>
    <submittedName>
        <fullName evidence="2">Uncharacterized protein</fullName>
    </submittedName>
</protein>
<proteinExistence type="predicted"/>
<name>A0A225UJ11_9STRA</name>